<keyword evidence="6" id="KW-0539">Nucleus</keyword>
<feature type="compositionally biased region" description="Polar residues" evidence="7">
    <location>
        <begin position="270"/>
        <end position="297"/>
    </location>
</feature>
<name>A0AAD4R426_9BILA</name>
<feature type="compositionally biased region" description="Basic and acidic residues" evidence="7">
    <location>
        <begin position="82"/>
        <end position="111"/>
    </location>
</feature>
<feature type="domain" description="Transcription factor AP-2 C-terminal" evidence="8">
    <location>
        <begin position="357"/>
        <end position="557"/>
    </location>
</feature>
<dbReference type="InterPro" id="IPR004979">
    <property type="entry name" value="TF_AP2"/>
</dbReference>
<feature type="region of interest" description="Disordered" evidence="7">
    <location>
        <begin position="40"/>
        <end position="140"/>
    </location>
</feature>
<dbReference type="GO" id="GO:0000981">
    <property type="term" value="F:DNA-binding transcription factor activity, RNA polymerase II-specific"/>
    <property type="evidence" value="ECO:0007669"/>
    <property type="project" value="TreeGrafter"/>
</dbReference>
<keyword evidence="5" id="KW-0804">Transcription</keyword>
<feature type="region of interest" description="Disordered" evidence="7">
    <location>
        <begin position="270"/>
        <end position="321"/>
    </location>
</feature>
<proteinExistence type="inferred from homology"/>
<keyword evidence="3" id="KW-0805">Transcription regulation</keyword>
<evidence type="ECO:0000259" key="8">
    <source>
        <dbReference type="Pfam" id="PF03299"/>
    </source>
</evidence>
<protein>
    <submittedName>
        <fullName evidence="9">Transcription factor AP-2 domain-containing protein</fullName>
    </submittedName>
</protein>
<dbReference type="GO" id="GO:0000977">
    <property type="term" value="F:RNA polymerase II transcription regulatory region sequence-specific DNA binding"/>
    <property type="evidence" value="ECO:0007669"/>
    <property type="project" value="TreeGrafter"/>
</dbReference>
<evidence type="ECO:0000256" key="4">
    <source>
        <dbReference type="ARBA" id="ARBA00023125"/>
    </source>
</evidence>
<keyword evidence="4" id="KW-0238">DNA-binding</keyword>
<comment type="caution">
    <text evidence="9">The sequence shown here is derived from an EMBL/GenBank/DDBJ whole genome shotgun (WGS) entry which is preliminary data.</text>
</comment>
<sequence length="646" mass="70674">MYSSGQSSNFGPSHSGNSFTYPNQFASITHVSNFPLQQMSANVSSGNNFPLGLKRGLPVGSNDDDKENRYSTAKKVCNVKEGNAEDTRESGIDNDEDTYKSSDDGGERCDSESTSSEASEHANENSVGNPLAQSTPCAPQPSNAFFSQAMRNFNQDCWGTQCQNPYTAAQLQMASYLSYGQQPSSTNMAHNHSNASFPDVNSYYGNQLLNQQMMAYANSIPISQQLNQIGHQNAYSASSMSNSQSLEPSNSLIGPSMNFSNFGTSFDASMTTPDSGCPNNVSNMSLHGQQKQMNQSESNSSAAGASNGSGSSSGTDEGYANFSRVSDTKNALSITSYHNSNIQYRHHNMKFDPNMEYCQVSGRLALLSNAKRYKITLGEIYRRISPPECLNASYLGGILRKAKKTDGGNQLRQELNRHGMSLPPGRRRMHACTTFTSLCEEEARQMGIDYYLISKDFFPSSHLAQIMMKPIKGDLQEASQKLCAVQHASQIMEELRFVVEHMNGESKQFQPILSTDGTETTQAQNDAKEGIFKFSRLTHGFGPIAMLTAWDSFREFLRFCSIELSGGNASQTAVSNLPGTSKACGSLYPENPERNVIKKQQVITVLDAANFDTDDGLIDAVNLLGFVMQGFAKGLHEQNEVERNIG</sequence>
<dbReference type="AlphaFoldDB" id="A0AAD4R426"/>
<dbReference type="PRINTS" id="PR01748">
    <property type="entry name" value="AP2TNSCPFCT"/>
</dbReference>
<dbReference type="GO" id="GO:0005634">
    <property type="term" value="C:nucleus"/>
    <property type="evidence" value="ECO:0007669"/>
    <property type="project" value="UniProtKB-SubCell"/>
</dbReference>
<dbReference type="EMBL" id="JAKKPZ010000013">
    <property type="protein sequence ID" value="KAI1714528.1"/>
    <property type="molecule type" value="Genomic_DNA"/>
</dbReference>
<feature type="compositionally biased region" description="Polar residues" evidence="7">
    <location>
        <begin position="127"/>
        <end position="140"/>
    </location>
</feature>
<feature type="compositionally biased region" description="Low complexity" evidence="7">
    <location>
        <begin position="298"/>
        <end position="314"/>
    </location>
</feature>
<dbReference type="Pfam" id="PF03299">
    <property type="entry name" value="TF_AP-2"/>
    <property type="match status" value="1"/>
</dbReference>
<evidence type="ECO:0000313" key="10">
    <source>
        <dbReference type="Proteomes" id="UP001201812"/>
    </source>
</evidence>
<dbReference type="InterPro" id="IPR013854">
    <property type="entry name" value="TF_AP2_C"/>
</dbReference>
<comment type="subcellular location">
    <subcellularLocation>
        <location evidence="1">Nucleus</location>
    </subcellularLocation>
</comment>
<evidence type="ECO:0000256" key="6">
    <source>
        <dbReference type="ARBA" id="ARBA00023242"/>
    </source>
</evidence>
<dbReference type="Proteomes" id="UP001201812">
    <property type="component" value="Unassembled WGS sequence"/>
</dbReference>
<accession>A0AAD4R426</accession>
<keyword evidence="10" id="KW-1185">Reference proteome</keyword>
<evidence type="ECO:0000256" key="2">
    <source>
        <dbReference type="ARBA" id="ARBA00007770"/>
    </source>
</evidence>
<evidence type="ECO:0000256" key="7">
    <source>
        <dbReference type="SAM" id="MobiDB-lite"/>
    </source>
</evidence>
<dbReference type="GO" id="GO:0042127">
    <property type="term" value="P:regulation of cell population proliferation"/>
    <property type="evidence" value="ECO:0007669"/>
    <property type="project" value="TreeGrafter"/>
</dbReference>
<evidence type="ECO:0000256" key="5">
    <source>
        <dbReference type="ARBA" id="ARBA00023163"/>
    </source>
</evidence>
<dbReference type="PANTHER" id="PTHR10812">
    <property type="entry name" value="TRANSCRIPTION FACTOR AP-2"/>
    <property type="match status" value="1"/>
</dbReference>
<comment type="similarity">
    <text evidence="2">Belongs to the AP-2 family.</text>
</comment>
<evidence type="ECO:0000313" key="9">
    <source>
        <dbReference type="EMBL" id="KAI1714528.1"/>
    </source>
</evidence>
<organism evidence="9 10">
    <name type="scientific">Ditylenchus destructor</name>
    <dbReference type="NCBI Taxonomy" id="166010"/>
    <lineage>
        <taxon>Eukaryota</taxon>
        <taxon>Metazoa</taxon>
        <taxon>Ecdysozoa</taxon>
        <taxon>Nematoda</taxon>
        <taxon>Chromadorea</taxon>
        <taxon>Rhabditida</taxon>
        <taxon>Tylenchina</taxon>
        <taxon>Tylenchomorpha</taxon>
        <taxon>Sphaerularioidea</taxon>
        <taxon>Anguinidae</taxon>
        <taxon>Anguininae</taxon>
        <taxon>Ditylenchus</taxon>
    </lineage>
</organism>
<evidence type="ECO:0000256" key="3">
    <source>
        <dbReference type="ARBA" id="ARBA00023015"/>
    </source>
</evidence>
<reference evidence="9" key="1">
    <citation type="submission" date="2022-01" db="EMBL/GenBank/DDBJ databases">
        <title>Genome Sequence Resource for Two Populations of Ditylenchus destructor, the Migratory Endoparasitic Phytonematode.</title>
        <authorList>
            <person name="Zhang H."/>
            <person name="Lin R."/>
            <person name="Xie B."/>
        </authorList>
    </citation>
    <scope>NUCLEOTIDE SEQUENCE</scope>
    <source>
        <strain evidence="9">BazhouSP</strain>
    </source>
</reference>
<gene>
    <name evidence="9" type="ORF">DdX_08627</name>
</gene>
<evidence type="ECO:0000256" key="1">
    <source>
        <dbReference type="ARBA" id="ARBA00004123"/>
    </source>
</evidence>
<dbReference type="PANTHER" id="PTHR10812:SF17">
    <property type="entry name" value="TRANSCRIPTION FACTOR AP-2, ISOFORM D"/>
    <property type="match status" value="1"/>
</dbReference>